<sequence length="115" mass="13246">METVGLKYAILTKYATLEQCAKAIGMSKSSFSRALRNPSTRFLNKLSKAGIEIERPQDVIKKSEPDEKELLIRELKGIIYEKNALIEEQKSIIEQKDLMIKQYEELNKTIKAKKK</sequence>
<gene>
    <name evidence="1" type="ORF">ASZ90_004275</name>
</gene>
<accession>A0A0W8FYB2</accession>
<dbReference type="EMBL" id="LNQE01000580">
    <property type="protein sequence ID" value="KUG25888.1"/>
    <property type="molecule type" value="Genomic_DNA"/>
</dbReference>
<dbReference type="AlphaFoldDB" id="A0A0W8FYB2"/>
<evidence type="ECO:0000313" key="1">
    <source>
        <dbReference type="EMBL" id="KUG25888.1"/>
    </source>
</evidence>
<protein>
    <submittedName>
        <fullName evidence="1">Uncharacterized protein</fullName>
    </submittedName>
</protein>
<organism evidence="1">
    <name type="scientific">hydrocarbon metagenome</name>
    <dbReference type="NCBI Taxonomy" id="938273"/>
    <lineage>
        <taxon>unclassified sequences</taxon>
        <taxon>metagenomes</taxon>
        <taxon>ecological metagenomes</taxon>
    </lineage>
</organism>
<proteinExistence type="predicted"/>
<reference evidence="1" key="1">
    <citation type="journal article" date="2015" name="Proc. Natl. Acad. Sci. U.S.A.">
        <title>Networks of energetic and metabolic interactions define dynamics in microbial communities.</title>
        <authorList>
            <person name="Embree M."/>
            <person name="Liu J.K."/>
            <person name="Al-Bassam M.M."/>
            <person name="Zengler K."/>
        </authorList>
    </citation>
    <scope>NUCLEOTIDE SEQUENCE</scope>
</reference>
<comment type="caution">
    <text evidence="1">The sequence shown here is derived from an EMBL/GenBank/DDBJ whole genome shotgun (WGS) entry which is preliminary data.</text>
</comment>
<name>A0A0W8FYB2_9ZZZZ</name>